<dbReference type="GO" id="GO:0009765">
    <property type="term" value="P:photosynthesis, light harvesting"/>
    <property type="evidence" value="ECO:0007669"/>
    <property type="project" value="InterPro"/>
</dbReference>
<evidence type="ECO:0000256" key="3">
    <source>
        <dbReference type="ARBA" id="ARBA00022531"/>
    </source>
</evidence>
<dbReference type="GO" id="GO:0016168">
    <property type="term" value="F:chlorophyll binding"/>
    <property type="evidence" value="ECO:0007669"/>
    <property type="project" value="UniProtKB-KW"/>
</dbReference>
<dbReference type="AlphaFoldDB" id="A0A2V3ITG1"/>
<feature type="binding site" evidence="5">
    <location>
        <position position="179"/>
    </location>
    <ligand>
        <name>chlorophyll a</name>
        <dbReference type="ChEBI" id="CHEBI:58416"/>
        <label>1</label>
    </ligand>
</feature>
<feature type="binding site" evidence="5">
    <location>
        <position position="177"/>
    </location>
    <ligand>
        <name>chlorophyll a</name>
        <dbReference type="ChEBI" id="CHEBI:58416"/>
        <label>1</label>
    </ligand>
</feature>
<evidence type="ECO:0000313" key="6">
    <source>
        <dbReference type="EMBL" id="PXF45389.1"/>
    </source>
</evidence>
<feature type="binding site" evidence="5">
    <location>
        <position position="77"/>
    </location>
    <ligand>
        <name>chlorophyll a</name>
        <dbReference type="ChEBI" id="CHEBI:58416"/>
        <label>1</label>
    </ligand>
</feature>
<feature type="binding site" evidence="5">
    <location>
        <position position="65"/>
    </location>
    <ligand>
        <name>chlorophyll a</name>
        <dbReference type="ChEBI" id="CHEBI:58416"/>
        <label>1</label>
    </ligand>
</feature>
<dbReference type="InterPro" id="IPR022796">
    <property type="entry name" value="Chloroa_b-bind"/>
</dbReference>
<reference evidence="6 7" key="1">
    <citation type="journal article" date="2018" name="Mol. Biol. Evol.">
        <title>Analysis of the draft genome of the red seaweed Gracilariopsis chorda provides insights into genome size evolution in Rhodophyta.</title>
        <authorList>
            <person name="Lee J."/>
            <person name="Yang E.C."/>
            <person name="Graf L."/>
            <person name="Yang J.H."/>
            <person name="Qiu H."/>
            <person name="Zel Zion U."/>
            <person name="Chan C.X."/>
            <person name="Stephens T.G."/>
            <person name="Weber A.P.M."/>
            <person name="Boo G.H."/>
            <person name="Boo S.M."/>
            <person name="Kim K.M."/>
            <person name="Shin Y."/>
            <person name="Jung M."/>
            <person name="Lee S.J."/>
            <person name="Yim H.S."/>
            <person name="Lee J.H."/>
            <person name="Bhattacharya D."/>
            <person name="Yoon H.S."/>
        </authorList>
    </citation>
    <scope>NUCLEOTIDE SEQUENCE [LARGE SCALE GENOMIC DNA]</scope>
    <source>
        <strain evidence="6 7">SKKU-2015</strain>
        <tissue evidence="6">Whole body</tissue>
    </source>
</reference>
<gene>
    <name evidence="6" type="ORF">BWQ96_04804</name>
</gene>
<evidence type="ECO:0000256" key="5">
    <source>
        <dbReference type="PIRSR" id="PIRSR601344-1"/>
    </source>
</evidence>
<feature type="binding site" evidence="5">
    <location>
        <position position="80"/>
    </location>
    <ligand>
        <name>chlorophyll a</name>
        <dbReference type="ChEBI" id="CHEBI:58416"/>
        <label>1</label>
    </ligand>
</feature>
<organism evidence="6 7">
    <name type="scientific">Gracilariopsis chorda</name>
    <dbReference type="NCBI Taxonomy" id="448386"/>
    <lineage>
        <taxon>Eukaryota</taxon>
        <taxon>Rhodophyta</taxon>
        <taxon>Florideophyceae</taxon>
        <taxon>Rhodymeniophycidae</taxon>
        <taxon>Gracilariales</taxon>
        <taxon>Gracilariaceae</taxon>
        <taxon>Gracilariopsis</taxon>
    </lineage>
</organism>
<evidence type="ECO:0000313" key="7">
    <source>
        <dbReference type="Proteomes" id="UP000247409"/>
    </source>
</evidence>
<dbReference type="STRING" id="448386.A0A2V3ITG1"/>
<dbReference type="Gene3D" id="1.10.3460.10">
    <property type="entry name" value="Chlorophyll a/b binding protein domain"/>
    <property type="match status" value="1"/>
</dbReference>
<feature type="binding site" evidence="5">
    <location>
        <position position="174"/>
    </location>
    <ligand>
        <name>chlorophyll a</name>
        <dbReference type="ChEBI" id="CHEBI:58416"/>
        <label>1</label>
    </ligand>
</feature>
<feature type="binding site" description="axial binding residue" evidence="5">
    <location>
        <position position="82"/>
    </location>
    <ligand>
        <name>chlorophyll b</name>
        <dbReference type="ChEBI" id="CHEBI:61721"/>
        <label>1</label>
    </ligand>
    <ligandPart>
        <name>Mg</name>
        <dbReference type="ChEBI" id="CHEBI:25107"/>
    </ligandPart>
</feature>
<dbReference type="EMBL" id="NBIV01000061">
    <property type="protein sequence ID" value="PXF45389.1"/>
    <property type="molecule type" value="Genomic_DNA"/>
</dbReference>
<keyword evidence="7" id="KW-1185">Reference proteome</keyword>
<dbReference type="SUPFAM" id="SSF103511">
    <property type="entry name" value="Chlorophyll a-b binding protein"/>
    <property type="match status" value="1"/>
</dbReference>
<keyword evidence="2" id="KW-0150">Chloroplast</keyword>
<evidence type="ECO:0000256" key="4">
    <source>
        <dbReference type="ARBA" id="ARBA00022640"/>
    </source>
</evidence>
<dbReference type="Proteomes" id="UP000247409">
    <property type="component" value="Unassembled WGS sequence"/>
</dbReference>
<evidence type="ECO:0000256" key="2">
    <source>
        <dbReference type="ARBA" id="ARBA00022528"/>
    </source>
</evidence>
<evidence type="ECO:0000256" key="1">
    <source>
        <dbReference type="ARBA" id="ARBA00004229"/>
    </source>
</evidence>
<sequence length="209" mass="23328">MLGFINHALPLTRATRGPAISPRTVKVRGPTMKTREMSKSVPFLLKPKNLEGLPASYDFDPLLISDYINVRFLQAAEIKHGRICMLAAVGLIVPEFFTFPNPYFPKMLAVDAHNYFINTGGMSQILLFIAAFEGISCYALKQTIDGKHEPGYFGFDPLGLGKDPVKFKKYQANEIMNGRLAMIAVGGMIHQMWISKMGVIEQLLNFKTL</sequence>
<keyword evidence="5" id="KW-0148">Chlorophyll</keyword>
<comment type="subcellular location">
    <subcellularLocation>
        <location evidence="1">Plastid</location>
        <location evidence="1">Chloroplast</location>
    </subcellularLocation>
</comment>
<keyword evidence="3" id="KW-0602">Photosynthesis</keyword>
<dbReference type="PANTHER" id="PTHR21649">
    <property type="entry name" value="CHLOROPHYLL A/B BINDING PROTEIN"/>
    <property type="match status" value="1"/>
</dbReference>
<feature type="binding site" evidence="5">
    <location>
        <position position="191"/>
    </location>
    <ligand>
        <name>chlorophyll a</name>
        <dbReference type="ChEBI" id="CHEBI:58416"/>
        <label>1</label>
    </ligand>
</feature>
<dbReference type="GO" id="GO:0009507">
    <property type="term" value="C:chloroplast"/>
    <property type="evidence" value="ECO:0007669"/>
    <property type="project" value="UniProtKB-SubCell"/>
</dbReference>
<keyword evidence="5" id="KW-0157">Chromophore</keyword>
<dbReference type="InterPro" id="IPR001344">
    <property type="entry name" value="Chloro_AB-bd_pln"/>
</dbReference>
<keyword evidence="4" id="KW-0934">Plastid</keyword>
<dbReference type="Pfam" id="PF00504">
    <property type="entry name" value="Chloroa_b-bind"/>
    <property type="match status" value="1"/>
</dbReference>
<accession>A0A2V3ITG1</accession>
<name>A0A2V3ITG1_9FLOR</name>
<proteinExistence type="predicted"/>
<dbReference type="GO" id="GO:0016020">
    <property type="term" value="C:membrane"/>
    <property type="evidence" value="ECO:0007669"/>
    <property type="project" value="InterPro"/>
</dbReference>
<protein>
    <submittedName>
        <fullName evidence="6">Chlorophyll a-b binding protein 7, chloroplastic</fullName>
    </submittedName>
</protein>
<comment type="caution">
    <text evidence="6">The sequence shown here is derived from an EMBL/GenBank/DDBJ whole genome shotgun (WGS) entry which is preliminary data.</text>
</comment>
<dbReference type="OrthoDB" id="423598at2759"/>